<gene>
    <name evidence="2" type="ORF">PLOB_00003530</name>
</gene>
<feature type="non-terminal residue" evidence="2">
    <location>
        <position position="1"/>
    </location>
</feature>
<dbReference type="SUPFAM" id="SSF46689">
    <property type="entry name" value="Homeodomain-like"/>
    <property type="match status" value="1"/>
</dbReference>
<dbReference type="InterPro" id="IPR001584">
    <property type="entry name" value="Integrase_cat-core"/>
</dbReference>
<proteinExistence type="predicted"/>
<evidence type="ECO:0000313" key="2">
    <source>
        <dbReference type="EMBL" id="CAH3159192.1"/>
    </source>
</evidence>
<dbReference type="PANTHER" id="PTHR46791">
    <property type="entry name" value="EXPRESSED PROTEIN"/>
    <property type="match status" value="1"/>
</dbReference>
<keyword evidence="3" id="KW-1185">Reference proteome</keyword>
<name>A0ABN8Q8B7_9CNID</name>
<dbReference type="Proteomes" id="UP001159405">
    <property type="component" value="Unassembled WGS sequence"/>
</dbReference>
<dbReference type="EMBL" id="CALNXK010000113">
    <property type="protein sequence ID" value="CAH3159192.1"/>
    <property type="molecule type" value="Genomic_DNA"/>
</dbReference>
<sequence length="425" mass="48700">VTSIDPGSIELFAREVKELYLHAKASLENPNADSEDLGTIKIKMKAAVQHLRRLEWALDLTRPCGGDLLELIINQVKQLECKIGEMIETFNGLIPLLADDMRYRALVTATRSVGRPSFIITKEQLEIMRLYGLSWMDIAKALGVSVSTIWRRRAYFQIRRSRRRGRREVTMTELKEIIARIKETVVDAGIIMIEGELSGQGLYASRVAISEALMTLDPIGASFRWRDFTPRVKYNVPGPNSLWHLDGNHKLIRLVIHGGIDGYLRLVVYLKCSDNNRAETVGNSFLAATEEYCWPSRVRTNKGGENAVVARLMIERRGEGRGSILQGSSVHNQRIEQLWRDMRKMVSEYYRRLFYFLESHLLLDPIREVDLFSLHFVFIPRINNSLSQFRASWNNHKLSSEGQKTPNQLYILGMLRLFGSNYTAV</sequence>
<feature type="domain" description="Integrase catalytic" evidence="1">
    <location>
        <begin position="235"/>
        <end position="414"/>
    </location>
</feature>
<dbReference type="InterPro" id="IPR058913">
    <property type="entry name" value="Integrase_dom_put"/>
</dbReference>
<evidence type="ECO:0000259" key="1">
    <source>
        <dbReference type="PROSITE" id="PS50994"/>
    </source>
</evidence>
<reference evidence="2 3" key="1">
    <citation type="submission" date="2022-05" db="EMBL/GenBank/DDBJ databases">
        <authorList>
            <consortium name="Genoscope - CEA"/>
            <person name="William W."/>
        </authorList>
    </citation>
    <scope>NUCLEOTIDE SEQUENCE [LARGE SCALE GENOMIC DNA]</scope>
</reference>
<organism evidence="2 3">
    <name type="scientific">Porites lobata</name>
    <dbReference type="NCBI Taxonomy" id="104759"/>
    <lineage>
        <taxon>Eukaryota</taxon>
        <taxon>Metazoa</taxon>
        <taxon>Cnidaria</taxon>
        <taxon>Anthozoa</taxon>
        <taxon>Hexacorallia</taxon>
        <taxon>Scleractinia</taxon>
        <taxon>Fungiina</taxon>
        <taxon>Poritidae</taxon>
        <taxon>Porites</taxon>
    </lineage>
</organism>
<dbReference type="InterPro" id="IPR009057">
    <property type="entry name" value="Homeodomain-like_sf"/>
</dbReference>
<protein>
    <recommendedName>
        <fullName evidence="1">Integrase catalytic domain-containing protein</fullName>
    </recommendedName>
</protein>
<accession>A0ABN8Q8B7</accession>
<dbReference type="PROSITE" id="PS50994">
    <property type="entry name" value="INTEGRASE"/>
    <property type="match status" value="1"/>
</dbReference>
<feature type="non-terminal residue" evidence="2">
    <location>
        <position position="425"/>
    </location>
</feature>
<comment type="caution">
    <text evidence="2">The sequence shown here is derived from an EMBL/GenBank/DDBJ whole genome shotgun (WGS) entry which is preliminary data.</text>
</comment>
<evidence type="ECO:0000313" key="3">
    <source>
        <dbReference type="Proteomes" id="UP001159405"/>
    </source>
</evidence>
<dbReference type="PANTHER" id="PTHR46791:SF4">
    <property type="match status" value="1"/>
</dbReference>
<dbReference type="Pfam" id="PF24764">
    <property type="entry name" value="rva_4"/>
    <property type="match status" value="1"/>
</dbReference>